<evidence type="ECO:0000313" key="4">
    <source>
        <dbReference type="EMBL" id="CUA68373.1"/>
    </source>
</evidence>
<protein>
    <submittedName>
        <fullName evidence="4">Focal adhesion kinase 1</fullName>
    </submittedName>
</protein>
<feature type="region of interest" description="Disordered" evidence="2">
    <location>
        <begin position="190"/>
        <end position="231"/>
    </location>
</feature>
<dbReference type="SUPFAM" id="SSF56112">
    <property type="entry name" value="Protein kinase-like (PK-like)"/>
    <property type="match status" value="1"/>
</dbReference>
<feature type="compositionally biased region" description="Basic and acidic residues" evidence="2">
    <location>
        <begin position="390"/>
        <end position="400"/>
    </location>
</feature>
<accession>A0A0K6FQC3</accession>
<reference evidence="4 5" key="1">
    <citation type="submission" date="2015-07" db="EMBL/GenBank/DDBJ databases">
        <authorList>
            <person name="Noorani M."/>
        </authorList>
    </citation>
    <scope>NUCLEOTIDE SEQUENCE [LARGE SCALE GENOMIC DNA]</scope>
    <source>
        <strain evidence="4">BBA 69670</strain>
    </source>
</reference>
<dbReference type="Gene3D" id="1.10.510.10">
    <property type="entry name" value="Transferase(Phosphotransferase) domain 1"/>
    <property type="match status" value="1"/>
</dbReference>
<feature type="coiled-coil region" evidence="1">
    <location>
        <begin position="268"/>
        <end position="300"/>
    </location>
</feature>
<dbReference type="InterPro" id="IPR008271">
    <property type="entry name" value="Ser/Thr_kinase_AS"/>
</dbReference>
<dbReference type="InterPro" id="IPR011009">
    <property type="entry name" value="Kinase-like_dom_sf"/>
</dbReference>
<keyword evidence="1" id="KW-0175">Coiled coil</keyword>
<dbReference type="InterPro" id="IPR051681">
    <property type="entry name" value="Ser/Thr_Kinases-Pseudokinases"/>
</dbReference>
<dbReference type="InterPro" id="IPR000719">
    <property type="entry name" value="Prot_kinase_dom"/>
</dbReference>
<dbReference type="InterPro" id="IPR001245">
    <property type="entry name" value="Ser-Thr/Tyr_kinase_cat_dom"/>
</dbReference>
<dbReference type="PROSITE" id="PS00108">
    <property type="entry name" value="PROTEIN_KINASE_ST"/>
    <property type="match status" value="1"/>
</dbReference>
<feature type="region of interest" description="Disordered" evidence="2">
    <location>
        <begin position="335"/>
        <end position="400"/>
    </location>
</feature>
<sequence length="400" mass="45040">MKNGNLSWYISRNPEVDRYNLIVQTAAAVAYLKENGVVHGDIKAQNFLVSEDHIVKLTDFGNSIVGLCSLRFTDSTSMSNVTLRWTAPEILLGETRHTFEGDVYTLGMTILEIITGSVPWDGVLDVTVIHNLNQKLQPPRPETSMPVGYQPSDRIWELMKKCWASESKQRPYATKVREELEDIIKQHQSNCSTHVNTHRTSDNVEAPTEPISSSTPVYGELQPPSPTQNTRKRWFGKRLSSMMFRLATTESVRNAPKAAKAETVDKINPKLQRKLEILERRRHQEERARERSRMVLAKRELILLAGDYDLGYWGYPLAMSRQPARPVMTASIAVTSKTDPGPRRPPQGGIFNEAGASPMLLPATLSGRSPRARSLTSFGQLVPESCTESTRGREGWRNRD</sequence>
<dbReference type="GO" id="GO:0004674">
    <property type="term" value="F:protein serine/threonine kinase activity"/>
    <property type="evidence" value="ECO:0007669"/>
    <property type="project" value="TreeGrafter"/>
</dbReference>
<dbReference type="Proteomes" id="UP000044841">
    <property type="component" value="Unassembled WGS sequence"/>
</dbReference>
<evidence type="ECO:0000256" key="1">
    <source>
        <dbReference type="SAM" id="Coils"/>
    </source>
</evidence>
<dbReference type="GO" id="GO:0005524">
    <property type="term" value="F:ATP binding"/>
    <property type="evidence" value="ECO:0007669"/>
    <property type="project" value="InterPro"/>
</dbReference>
<dbReference type="SMART" id="SM00220">
    <property type="entry name" value="S_TKc"/>
    <property type="match status" value="1"/>
</dbReference>
<evidence type="ECO:0000313" key="5">
    <source>
        <dbReference type="Proteomes" id="UP000044841"/>
    </source>
</evidence>
<dbReference type="AlphaFoldDB" id="A0A0K6FQC3"/>
<dbReference type="Pfam" id="PF07714">
    <property type="entry name" value="PK_Tyr_Ser-Thr"/>
    <property type="match status" value="1"/>
</dbReference>
<feature type="domain" description="Protein kinase" evidence="3">
    <location>
        <begin position="1"/>
        <end position="184"/>
    </location>
</feature>
<name>A0A0K6FQC3_9AGAM</name>
<evidence type="ECO:0000256" key="2">
    <source>
        <dbReference type="SAM" id="MobiDB-lite"/>
    </source>
</evidence>
<dbReference type="PROSITE" id="PS50011">
    <property type="entry name" value="PROTEIN_KINASE_DOM"/>
    <property type="match status" value="1"/>
</dbReference>
<keyword evidence="4" id="KW-0418">Kinase</keyword>
<keyword evidence="5" id="KW-1185">Reference proteome</keyword>
<proteinExistence type="predicted"/>
<gene>
    <name evidence="4" type="ORF">RSOLAG22IIIB_07888</name>
</gene>
<dbReference type="EMBL" id="CYGV01000413">
    <property type="protein sequence ID" value="CUA68373.1"/>
    <property type="molecule type" value="Genomic_DNA"/>
</dbReference>
<dbReference type="PANTHER" id="PTHR44329">
    <property type="entry name" value="SERINE/THREONINE-PROTEIN KINASE TNNI3K-RELATED"/>
    <property type="match status" value="1"/>
</dbReference>
<evidence type="ECO:0000259" key="3">
    <source>
        <dbReference type="PROSITE" id="PS50011"/>
    </source>
</evidence>
<keyword evidence="4" id="KW-0808">Transferase</keyword>
<dbReference type="PANTHER" id="PTHR44329:SF214">
    <property type="entry name" value="PROTEIN KINASE DOMAIN-CONTAINING PROTEIN"/>
    <property type="match status" value="1"/>
</dbReference>
<organism evidence="4 5">
    <name type="scientific">Rhizoctonia solani</name>
    <dbReference type="NCBI Taxonomy" id="456999"/>
    <lineage>
        <taxon>Eukaryota</taxon>
        <taxon>Fungi</taxon>
        <taxon>Dikarya</taxon>
        <taxon>Basidiomycota</taxon>
        <taxon>Agaricomycotina</taxon>
        <taxon>Agaricomycetes</taxon>
        <taxon>Cantharellales</taxon>
        <taxon>Ceratobasidiaceae</taxon>
        <taxon>Rhizoctonia</taxon>
    </lineage>
</organism>